<feature type="transmembrane region" description="Helical" evidence="6">
    <location>
        <begin position="164"/>
        <end position="186"/>
    </location>
</feature>
<gene>
    <name evidence="8" type="ORF">K460DRAFT_354077</name>
</gene>
<dbReference type="RefSeq" id="XP_040791767.1">
    <property type="nucleotide sequence ID" value="XM_040931761.1"/>
</dbReference>
<feature type="transmembrane region" description="Helical" evidence="6">
    <location>
        <begin position="432"/>
        <end position="454"/>
    </location>
</feature>
<dbReference type="Pfam" id="PF07690">
    <property type="entry name" value="MFS_1"/>
    <property type="match status" value="1"/>
</dbReference>
<evidence type="ECO:0000256" key="6">
    <source>
        <dbReference type="SAM" id="Phobius"/>
    </source>
</evidence>
<accession>A0A9P4GQ01</accession>
<dbReference type="AlphaFoldDB" id="A0A9P4GQ01"/>
<dbReference type="InterPro" id="IPR011701">
    <property type="entry name" value="MFS"/>
</dbReference>
<feature type="transmembrane region" description="Helical" evidence="6">
    <location>
        <begin position="296"/>
        <end position="323"/>
    </location>
</feature>
<feature type="transmembrane region" description="Helical" evidence="6">
    <location>
        <begin position="198"/>
        <end position="219"/>
    </location>
</feature>
<sequence length="503" mass="55350">MAHIIETKKPMSEHEKTTPTPSIVDIEAPHSIHSVVDPNDRLEHLKQEYGATWTSLTDPHDPYNFRPRTKFLIGAIFSFGQLIPIMSASMIAPALPAIAKDLHVSASTAQMTMSSYFLGMAFAPLLIASASELWGRKRIWVICNAIYVVWNALCPVGRKVELMIVARIMAGAGASVGVTLNGPVMADMYGEKHRGKSLAMVTLLPYLGPALGPIVGGLVTQLVHWSWVFWIMSIFNASVIVLGLICIQESYTPVLLRHKAATEGNRVSSELSAKMERVRIADHMMRPLRLFVRRPIIWFIALTGTLSFGVYTLMLSTYATLWIDKYGQSEFISSLHYISLALGSTMCGQIGGHVMDATYKKMSDRAGGKGVPEFRIPYMLPGMIIMPAGLFWYGWSAERKLSWIMVDIGVVVFTLGSFVVGQANNAYQIGEFAEYAASAGAASRSVSYILAFVFPIFAPDMYARLGYGWGNSTLAFVSMGVGLPACAAMWFWGAKLRSFGREK</sequence>
<keyword evidence="2 6" id="KW-0812">Transmembrane</keyword>
<dbReference type="PANTHER" id="PTHR23502:SF60">
    <property type="entry name" value="MAJOR FACILITATOR SUPERFAMILY (MFS) PROFILE DOMAIN-CONTAINING PROTEIN-RELATED"/>
    <property type="match status" value="1"/>
</dbReference>
<feature type="transmembrane region" description="Helical" evidence="6">
    <location>
        <begin position="474"/>
        <end position="493"/>
    </location>
</feature>
<feature type="transmembrane region" description="Helical" evidence="6">
    <location>
        <begin position="376"/>
        <end position="395"/>
    </location>
</feature>
<feature type="transmembrane region" description="Helical" evidence="6">
    <location>
        <begin position="139"/>
        <end position="158"/>
    </location>
</feature>
<feature type="transmembrane region" description="Helical" evidence="6">
    <location>
        <begin position="401"/>
        <end position="420"/>
    </location>
</feature>
<feature type="transmembrane region" description="Helical" evidence="6">
    <location>
        <begin position="107"/>
        <end position="127"/>
    </location>
</feature>
<dbReference type="GO" id="GO:0016020">
    <property type="term" value="C:membrane"/>
    <property type="evidence" value="ECO:0007669"/>
    <property type="project" value="UniProtKB-SubCell"/>
</dbReference>
<dbReference type="EMBL" id="ML976615">
    <property type="protein sequence ID" value="KAF1849204.1"/>
    <property type="molecule type" value="Genomic_DNA"/>
</dbReference>
<dbReference type="Gene3D" id="1.20.1250.20">
    <property type="entry name" value="MFS general substrate transporter like domains"/>
    <property type="match status" value="1"/>
</dbReference>
<organism evidence="8 9">
    <name type="scientific">Cucurbitaria berberidis CBS 394.84</name>
    <dbReference type="NCBI Taxonomy" id="1168544"/>
    <lineage>
        <taxon>Eukaryota</taxon>
        <taxon>Fungi</taxon>
        <taxon>Dikarya</taxon>
        <taxon>Ascomycota</taxon>
        <taxon>Pezizomycotina</taxon>
        <taxon>Dothideomycetes</taxon>
        <taxon>Pleosporomycetidae</taxon>
        <taxon>Pleosporales</taxon>
        <taxon>Pleosporineae</taxon>
        <taxon>Cucurbitariaceae</taxon>
        <taxon>Cucurbitaria</taxon>
    </lineage>
</organism>
<feature type="region of interest" description="Disordered" evidence="5">
    <location>
        <begin position="1"/>
        <end position="21"/>
    </location>
</feature>
<evidence type="ECO:0000256" key="3">
    <source>
        <dbReference type="ARBA" id="ARBA00022989"/>
    </source>
</evidence>
<dbReference type="InterPro" id="IPR036259">
    <property type="entry name" value="MFS_trans_sf"/>
</dbReference>
<evidence type="ECO:0000259" key="7">
    <source>
        <dbReference type="PROSITE" id="PS50850"/>
    </source>
</evidence>
<feature type="compositionally biased region" description="Basic and acidic residues" evidence="5">
    <location>
        <begin position="1"/>
        <end position="17"/>
    </location>
</feature>
<evidence type="ECO:0000313" key="8">
    <source>
        <dbReference type="EMBL" id="KAF1849204.1"/>
    </source>
</evidence>
<keyword evidence="9" id="KW-1185">Reference proteome</keyword>
<feature type="transmembrane region" description="Helical" evidence="6">
    <location>
        <begin position="335"/>
        <end position="355"/>
    </location>
</feature>
<reference evidence="8" key="1">
    <citation type="submission" date="2020-01" db="EMBL/GenBank/DDBJ databases">
        <authorList>
            <consortium name="DOE Joint Genome Institute"/>
            <person name="Haridas S."/>
            <person name="Albert R."/>
            <person name="Binder M."/>
            <person name="Bloem J."/>
            <person name="Labutti K."/>
            <person name="Salamov A."/>
            <person name="Andreopoulos B."/>
            <person name="Baker S.E."/>
            <person name="Barry K."/>
            <person name="Bills G."/>
            <person name="Bluhm B.H."/>
            <person name="Cannon C."/>
            <person name="Castanera R."/>
            <person name="Culley D.E."/>
            <person name="Daum C."/>
            <person name="Ezra D."/>
            <person name="Gonzalez J.B."/>
            <person name="Henrissat B."/>
            <person name="Kuo A."/>
            <person name="Liang C."/>
            <person name="Lipzen A."/>
            <person name="Lutzoni F."/>
            <person name="Magnuson J."/>
            <person name="Mondo S."/>
            <person name="Nolan M."/>
            <person name="Ohm R."/>
            <person name="Pangilinan J."/>
            <person name="Park H.-J."/>
            <person name="Ramirez L."/>
            <person name="Alfaro M."/>
            <person name="Sun H."/>
            <person name="Tritt A."/>
            <person name="Yoshinaga Y."/>
            <person name="Zwiers L.-H."/>
            <person name="Turgeon B.G."/>
            <person name="Goodwin S.B."/>
            <person name="Spatafora J.W."/>
            <person name="Crous P.W."/>
            <person name="Grigoriev I.V."/>
        </authorList>
    </citation>
    <scope>NUCLEOTIDE SEQUENCE</scope>
    <source>
        <strain evidence="8">CBS 394.84</strain>
    </source>
</reference>
<feature type="transmembrane region" description="Helical" evidence="6">
    <location>
        <begin position="225"/>
        <end position="247"/>
    </location>
</feature>
<dbReference type="InterPro" id="IPR020846">
    <property type="entry name" value="MFS_dom"/>
</dbReference>
<feature type="transmembrane region" description="Helical" evidence="6">
    <location>
        <begin position="71"/>
        <end position="95"/>
    </location>
</feature>
<keyword evidence="4 6" id="KW-0472">Membrane</keyword>
<dbReference type="Proteomes" id="UP000800039">
    <property type="component" value="Unassembled WGS sequence"/>
</dbReference>
<dbReference type="GO" id="GO:0022857">
    <property type="term" value="F:transmembrane transporter activity"/>
    <property type="evidence" value="ECO:0007669"/>
    <property type="project" value="InterPro"/>
</dbReference>
<comment type="caution">
    <text evidence="8">The sequence shown here is derived from an EMBL/GenBank/DDBJ whole genome shotgun (WGS) entry which is preliminary data.</text>
</comment>
<evidence type="ECO:0000256" key="1">
    <source>
        <dbReference type="ARBA" id="ARBA00004141"/>
    </source>
</evidence>
<keyword evidence="3 6" id="KW-1133">Transmembrane helix</keyword>
<evidence type="ECO:0000256" key="4">
    <source>
        <dbReference type="ARBA" id="ARBA00023136"/>
    </source>
</evidence>
<dbReference type="OrthoDB" id="6770063at2759"/>
<name>A0A9P4GQ01_9PLEO</name>
<dbReference type="PANTHER" id="PTHR23502">
    <property type="entry name" value="MAJOR FACILITATOR SUPERFAMILY"/>
    <property type="match status" value="1"/>
</dbReference>
<evidence type="ECO:0000256" key="5">
    <source>
        <dbReference type="SAM" id="MobiDB-lite"/>
    </source>
</evidence>
<dbReference type="GeneID" id="63849013"/>
<dbReference type="PROSITE" id="PS50850">
    <property type="entry name" value="MFS"/>
    <property type="match status" value="1"/>
</dbReference>
<proteinExistence type="predicted"/>
<dbReference type="SUPFAM" id="SSF103473">
    <property type="entry name" value="MFS general substrate transporter"/>
    <property type="match status" value="1"/>
</dbReference>
<evidence type="ECO:0000313" key="9">
    <source>
        <dbReference type="Proteomes" id="UP000800039"/>
    </source>
</evidence>
<evidence type="ECO:0000256" key="2">
    <source>
        <dbReference type="ARBA" id="ARBA00022692"/>
    </source>
</evidence>
<protein>
    <submittedName>
        <fullName evidence="8">MFS general substrate transporter</fullName>
    </submittedName>
</protein>
<feature type="domain" description="Major facilitator superfamily (MFS) profile" evidence="7">
    <location>
        <begin position="73"/>
        <end position="497"/>
    </location>
</feature>
<comment type="subcellular location">
    <subcellularLocation>
        <location evidence="1">Membrane</location>
        <topology evidence="1">Multi-pass membrane protein</topology>
    </subcellularLocation>
</comment>